<evidence type="ECO:0000256" key="3">
    <source>
        <dbReference type="ARBA" id="ARBA00022833"/>
    </source>
</evidence>
<dbReference type="SUPFAM" id="SSF161219">
    <property type="entry name" value="CHY zinc finger-like"/>
    <property type="match status" value="1"/>
</dbReference>
<dbReference type="PIRSF" id="PIRSF017292">
    <property type="entry name" value="UCP017292_Znf_CHY"/>
    <property type="match status" value="1"/>
</dbReference>
<feature type="domain" description="CHY-type" evidence="5">
    <location>
        <begin position="26"/>
        <end position="113"/>
    </location>
</feature>
<dbReference type="InterPro" id="IPR016694">
    <property type="entry name" value="UCP017292"/>
</dbReference>
<dbReference type="GO" id="GO:0008270">
    <property type="term" value="F:zinc ion binding"/>
    <property type="evidence" value="ECO:0007669"/>
    <property type="project" value="UniProtKB-KW"/>
</dbReference>
<dbReference type="Pfam" id="PF05495">
    <property type="entry name" value="zf-CHY"/>
    <property type="match status" value="1"/>
</dbReference>
<dbReference type="OrthoDB" id="411372at2759"/>
<reference evidence="6 7" key="1">
    <citation type="journal article" date="2018" name="Mycol. Prog.">
        <title>Coniella lustricola, a new species from submerged detritus.</title>
        <authorList>
            <person name="Raudabaugh D.B."/>
            <person name="Iturriaga T."/>
            <person name="Carver A."/>
            <person name="Mondo S."/>
            <person name="Pangilinan J."/>
            <person name="Lipzen A."/>
            <person name="He G."/>
            <person name="Amirebrahimi M."/>
            <person name="Grigoriev I.V."/>
            <person name="Miller A.N."/>
        </authorList>
    </citation>
    <scope>NUCLEOTIDE SEQUENCE [LARGE SCALE GENOMIC DNA]</scope>
    <source>
        <strain evidence="6 7">B22-T-1</strain>
    </source>
</reference>
<dbReference type="InParanoid" id="A0A2T3A2Z0"/>
<evidence type="ECO:0000256" key="1">
    <source>
        <dbReference type="ARBA" id="ARBA00022723"/>
    </source>
</evidence>
<evidence type="ECO:0000256" key="4">
    <source>
        <dbReference type="SAM" id="MobiDB-lite"/>
    </source>
</evidence>
<keyword evidence="7" id="KW-1185">Reference proteome</keyword>
<protein>
    <recommendedName>
        <fullName evidence="5">CHY-type domain-containing protein</fullName>
    </recommendedName>
</protein>
<evidence type="ECO:0000313" key="7">
    <source>
        <dbReference type="Proteomes" id="UP000241462"/>
    </source>
</evidence>
<keyword evidence="3" id="KW-0862">Zinc</keyword>
<evidence type="ECO:0000259" key="5">
    <source>
        <dbReference type="Pfam" id="PF05495"/>
    </source>
</evidence>
<dbReference type="Proteomes" id="UP000241462">
    <property type="component" value="Unassembled WGS sequence"/>
</dbReference>
<dbReference type="EMBL" id="KZ678490">
    <property type="protein sequence ID" value="PSR81933.1"/>
    <property type="molecule type" value="Genomic_DNA"/>
</dbReference>
<feature type="region of interest" description="Disordered" evidence="4">
    <location>
        <begin position="62"/>
        <end position="81"/>
    </location>
</feature>
<keyword evidence="2" id="KW-0863">Zinc-finger</keyword>
<dbReference type="InterPro" id="IPR037274">
    <property type="entry name" value="Znf_CHY_sf"/>
</dbReference>
<evidence type="ECO:0000313" key="6">
    <source>
        <dbReference type="EMBL" id="PSR81933.1"/>
    </source>
</evidence>
<dbReference type="FunCoup" id="A0A2T3A2Z0">
    <property type="interactions" value="12"/>
</dbReference>
<keyword evidence="1" id="KW-0479">Metal-binding</keyword>
<accession>A0A2T3A2Z0</accession>
<evidence type="ECO:0000256" key="2">
    <source>
        <dbReference type="ARBA" id="ARBA00022771"/>
    </source>
</evidence>
<dbReference type="InterPro" id="IPR008913">
    <property type="entry name" value="Znf_CHY"/>
</dbReference>
<sequence>MSDQTSTPQSKALIVHGIDVTERTQCAHWHSDRDIIAIKHRCCGQYFACISCHNALTTTPTPTPTASADGQAPNGSQEGGIIPHKADVWRKDERDTPAVLCGNCKRELTVKEYLGCGNACPECQAAFNPGCARHYDLYFEM</sequence>
<dbReference type="STRING" id="2025994.A0A2T3A2Z0"/>
<name>A0A2T3A2Z0_9PEZI</name>
<dbReference type="AlphaFoldDB" id="A0A2T3A2Z0"/>
<organism evidence="6 7">
    <name type="scientific">Coniella lustricola</name>
    <dbReference type="NCBI Taxonomy" id="2025994"/>
    <lineage>
        <taxon>Eukaryota</taxon>
        <taxon>Fungi</taxon>
        <taxon>Dikarya</taxon>
        <taxon>Ascomycota</taxon>
        <taxon>Pezizomycotina</taxon>
        <taxon>Sordariomycetes</taxon>
        <taxon>Sordariomycetidae</taxon>
        <taxon>Diaporthales</taxon>
        <taxon>Schizoparmaceae</taxon>
        <taxon>Coniella</taxon>
    </lineage>
</organism>
<gene>
    <name evidence="6" type="ORF">BD289DRAFT_438354</name>
</gene>
<proteinExistence type="predicted"/>